<accession>A0A1G1SD45</accession>
<dbReference type="RefSeq" id="WP_002366329.1">
    <property type="nucleotide sequence ID" value="NZ_CABGWV010000002.1"/>
</dbReference>
<dbReference type="Proteomes" id="UP001173174">
    <property type="component" value="Unassembled WGS sequence"/>
</dbReference>
<reference evidence="2 3" key="1">
    <citation type="submission" date="2019-02" db="EMBL/GenBank/DDBJ databases">
        <title>From farm to fork: dissemination of Tn554::fexA-optrA in linezolid-resistant Enterococcus faecalis clones from chicken feces and meat in Tunisia.</title>
        <authorList>
            <person name="Tedim A.P."/>
            <person name="Elghaieb H."/>
            <person name="Abbassi M.S."/>
            <person name="Novais C."/>
            <person name="Hassen A."/>
            <person name="Peixe L."/>
            <person name="Freitas A.R."/>
        </authorList>
    </citation>
    <scope>NUCLEOTIDE SEQUENCE [LARGE SCALE GENOMIC DNA]</scope>
    <source>
        <strain evidence="2 3">728T</strain>
    </source>
</reference>
<evidence type="ECO:0000313" key="1">
    <source>
        <dbReference type="EMBL" id="MDN3193808.1"/>
    </source>
</evidence>
<reference evidence="1" key="2">
    <citation type="journal article" date="2023" name="Pathogens">
        <title>Prevalence of Enterococcus spp. and the Whole-Genome Characteristics of Enterococcus faecium and Enterococcus faecalis Strains Isolated from Free-Living Birds in Poland.</title>
        <authorList>
            <person name="Kwit R."/>
            <person name="Zajac M."/>
            <person name="Smialowska-Weglinska A."/>
            <person name="Skarzynska M."/>
            <person name="Bomba A."/>
            <person name="Lalak A."/>
            <person name="Skrzypiec E."/>
            <person name="Wojdat D."/>
            <person name="Koza W."/>
            <person name="Mikos-Wojewoda E."/>
            <person name="Pasim P."/>
            <person name="Skora M."/>
            <person name="Polak M."/>
            <person name="Wiacek J."/>
            <person name="Wasyl D."/>
        </authorList>
    </citation>
    <scope>NUCLEOTIDE SEQUENCE</scope>
    <source>
        <strain evidence="1">691B_2</strain>
    </source>
</reference>
<protein>
    <submittedName>
        <fullName evidence="2">Uncharacterized protein</fullName>
    </submittedName>
</protein>
<evidence type="ECO:0000313" key="3">
    <source>
        <dbReference type="Proteomes" id="UP000292223"/>
    </source>
</evidence>
<sequence>MNDKIQNLLMELVKECRKGEVALVLATVDPERMEPSSVLLAGSLPEQAIAFSELFEKFKEEALAHDCDCPQCKQIKESFIGAESSSTKQNNEEKLDTLLKDFLRGEL</sequence>
<dbReference type="Proteomes" id="UP000292223">
    <property type="component" value="Unassembled WGS sequence"/>
</dbReference>
<name>A0A1G1SD45_ENTFL</name>
<dbReference type="EMBL" id="SEWT01000008">
    <property type="protein sequence ID" value="RYU31312.1"/>
    <property type="molecule type" value="Genomic_DNA"/>
</dbReference>
<proteinExistence type="predicted"/>
<comment type="caution">
    <text evidence="2">The sequence shown here is derived from an EMBL/GenBank/DDBJ whole genome shotgun (WGS) entry which is preliminary data.</text>
</comment>
<gene>
    <name evidence="2" type="ORF">EU507_12435</name>
    <name evidence="1" type="ORF">P0E79_15165</name>
</gene>
<dbReference type="AlphaFoldDB" id="A0A1G1SD45"/>
<dbReference type="EMBL" id="JAREWH010000035">
    <property type="protein sequence ID" value="MDN3193808.1"/>
    <property type="molecule type" value="Genomic_DNA"/>
</dbReference>
<evidence type="ECO:0000313" key="2">
    <source>
        <dbReference type="EMBL" id="RYU31312.1"/>
    </source>
</evidence>
<reference evidence="1" key="3">
    <citation type="submission" date="2023-03" db="EMBL/GenBank/DDBJ databases">
        <authorList>
            <person name="Zajac M."/>
            <person name="Kwit R."/>
            <person name="Wasyl D."/>
        </authorList>
    </citation>
    <scope>NUCLEOTIDE SEQUENCE</scope>
    <source>
        <strain evidence="1">691B_2</strain>
    </source>
</reference>
<organism evidence="2 3">
    <name type="scientific">Enterococcus faecalis</name>
    <name type="common">Streptococcus faecalis</name>
    <dbReference type="NCBI Taxonomy" id="1351"/>
    <lineage>
        <taxon>Bacteria</taxon>
        <taxon>Bacillati</taxon>
        <taxon>Bacillota</taxon>
        <taxon>Bacilli</taxon>
        <taxon>Lactobacillales</taxon>
        <taxon>Enterococcaceae</taxon>
        <taxon>Enterococcus</taxon>
    </lineage>
</organism>